<evidence type="ECO:0000313" key="2">
    <source>
        <dbReference type="EMBL" id="CAL4102787.1"/>
    </source>
</evidence>
<protein>
    <recommendedName>
        <fullName evidence="4">Cuticle protein</fullName>
    </recommendedName>
</protein>
<accession>A0AAV2QXA1</accession>
<dbReference type="Proteomes" id="UP001497623">
    <property type="component" value="Unassembled WGS sequence"/>
</dbReference>
<dbReference type="EMBL" id="CAXKWB010011937">
    <property type="protein sequence ID" value="CAL4102787.1"/>
    <property type="molecule type" value="Genomic_DNA"/>
</dbReference>
<dbReference type="InterPro" id="IPR000618">
    <property type="entry name" value="Insect_cuticle"/>
</dbReference>
<gene>
    <name evidence="2" type="ORF">MNOR_LOCUS17393</name>
</gene>
<comment type="caution">
    <text evidence="2">The sequence shown here is derived from an EMBL/GenBank/DDBJ whole genome shotgun (WGS) entry which is preliminary data.</text>
</comment>
<feature type="non-terminal residue" evidence="2">
    <location>
        <position position="215"/>
    </location>
</feature>
<evidence type="ECO:0008006" key="4">
    <source>
        <dbReference type="Google" id="ProtNLM"/>
    </source>
</evidence>
<dbReference type="AlphaFoldDB" id="A0AAV2QXA1"/>
<sequence>KVDVPSVAVVNAANPVTLSPRPKAVDVQPVAVVMPDVQSTISVVNPKAVGVQPVVVVTPVFQAATTVPKPKTIDVQPVAVLKQDVQAATYVVKPKAFELQPVAVATPIVKAAAVAVSSPVIVAEAPEPLDAPNPPMPSLDAPFVGGKFHAQDEIGQYAFGHYGGSNTRVEAKDYLGRVTGSFSYINPEGDVHVRKYAAAPGMGFKVAGSDIPVDT</sequence>
<proteinExistence type="predicted"/>
<dbReference type="PROSITE" id="PS51155">
    <property type="entry name" value="CHIT_BIND_RR_2"/>
    <property type="match status" value="1"/>
</dbReference>
<evidence type="ECO:0000313" key="3">
    <source>
        <dbReference type="Proteomes" id="UP001497623"/>
    </source>
</evidence>
<keyword evidence="1" id="KW-0193">Cuticle</keyword>
<organism evidence="2 3">
    <name type="scientific">Meganyctiphanes norvegica</name>
    <name type="common">Northern krill</name>
    <name type="synonym">Thysanopoda norvegica</name>
    <dbReference type="NCBI Taxonomy" id="48144"/>
    <lineage>
        <taxon>Eukaryota</taxon>
        <taxon>Metazoa</taxon>
        <taxon>Ecdysozoa</taxon>
        <taxon>Arthropoda</taxon>
        <taxon>Crustacea</taxon>
        <taxon>Multicrustacea</taxon>
        <taxon>Malacostraca</taxon>
        <taxon>Eumalacostraca</taxon>
        <taxon>Eucarida</taxon>
        <taxon>Euphausiacea</taxon>
        <taxon>Euphausiidae</taxon>
        <taxon>Meganyctiphanes</taxon>
    </lineage>
</organism>
<dbReference type="Pfam" id="PF00379">
    <property type="entry name" value="Chitin_bind_4"/>
    <property type="match status" value="1"/>
</dbReference>
<reference evidence="2 3" key="1">
    <citation type="submission" date="2024-05" db="EMBL/GenBank/DDBJ databases">
        <authorList>
            <person name="Wallberg A."/>
        </authorList>
    </citation>
    <scope>NUCLEOTIDE SEQUENCE [LARGE SCALE GENOMIC DNA]</scope>
</reference>
<feature type="non-terminal residue" evidence="2">
    <location>
        <position position="1"/>
    </location>
</feature>
<name>A0AAV2QXA1_MEGNR</name>
<dbReference type="GO" id="GO:0042302">
    <property type="term" value="F:structural constituent of cuticle"/>
    <property type="evidence" value="ECO:0007669"/>
    <property type="project" value="UniProtKB-UniRule"/>
</dbReference>
<evidence type="ECO:0000256" key="1">
    <source>
        <dbReference type="PROSITE-ProRule" id="PRU00497"/>
    </source>
</evidence>
<keyword evidence="3" id="KW-1185">Reference proteome</keyword>